<evidence type="ECO:0000313" key="1">
    <source>
        <dbReference type="EMBL" id="SZX72307.1"/>
    </source>
</evidence>
<proteinExistence type="predicted"/>
<sequence length="236" mass="25828">MSDLRVNTTAIAESYLTSPASQQLWNVTPIWQPQAAKELRLMAPGDAPSGAKRIIEGVIALFEAKTSVQHCEAVEIFEHDLLWDGPPVRLSNKGHLRLATYLFKYFAHLNIRPVALTISEPGPGRTLIELDAVAVSFPHRAWWLPATLLLPQQVSKNVHFKIGVRGGLDGGKVELFTGRLTNFPPFLPLPLRTAAGIAMGALPHAIEPLLGYAFDVADGGHYYAAKRDAAFDARHP</sequence>
<protein>
    <submittedName>
        <fullName evidence="1">Uncharacterized protein</fullName>
    </submittedName>
</protein>
<reference evidence="1 2" key="1">
    <citation type="submission" date="2016-10" db="EMBL/GenBank/DDBJ databases">
        <authorList>
            <person name="Cai Z."/>
        </authorList>
    </citation>
    <scope>NUCLEOTIDE SEQUENCE [LARGE SCALE GENOMIC DNA]</scope>
</reference>
<dbReference type="Proteomes" id="UP000256970">
    <property type="component" value="Unassembled WGS sequence"/>
</dbReference>
<gene>
    <name evidence="1" type="ORF">BQ4739_LOCUS12493</name>
</gene>
<dbReference type="AlphaFoldDB" id="A0A383W3R8"/>
<name>A0A383W3R8_TETOB</name>
<accession>A0A383W3R8</accession>
<keyword evidence="2" id="KW-1185">Reference proteome</keyword>
<dbReference type="EMBL" id="FNXT01001126">
    <property type="protein sequence ID" value="SZX72307.1"/>
    <property type="molecule type" value="Genomic_DNA"/>
</dbReference>
<dbReference type="STRING" id="3088.A0A383W3R8"/>
<evidence type="ECO:0000313" key="2">
    <source>
        <dbReference type="Proteomes" id="UP000256970"/>
    </source>
</evidence>
<organism evidence="1 2">
    <name type="scientific">Tetradesmus obliquus</name>
    <name type="common">Green alga</name>
    <name type="synonym">Acutodesmus obliquus</name>
    <dbReference type="NCBI Taxonomy" id="3088"/>
    <lineage>
        <taxon>Eukaryota</taxon>
        <taxon>Viridiplantae</taxon>
        <taxon>Chlorophyta</taxon>
        <taxon>core chlorophytes</taxon>
        <taxon>Chlorophyceae</taxon>
        <taxon>CS clade</taxon>
        <taxon>Sphaeropleales</taxon>
        <taxon>Scenedesmaceae</taxon>
        <taxon>Tetradesmus</taxon>
    </lineage>
</organism>
<feature type="non-terminal residue" evidence="1">
    <location>
        <position position="236"/>
    </location>
</feature>